<protein>
    <recommendedName>
        <fullName evidence="6">Carrier domain-containing protein</fullName>
    </recommendedName>
</protein>
<keyword evidence="5" id="KW-0812">Transmembrane</keyword>
<proteinExistence type="predicted"/>
<dbReference type="InterPro" id="IPR001031">
    <property type="entry name" value="Thioesterase"/>
</dbReference>
<gene>
    <name evidence="7" type="ORF">SPPG_08952</name>
</gene>
<dbReference type="GO" id="GO:0016874">
    <property type="term" value="F:ligase activity"/>
    <property type="evidence" value="ECO:0007669"/>
    <property type="project" value="UniProtKB-KW"/>
</dbReference>
<dbReference type="EMBL" id="KQ257452">
    <property type="protein sequence ID" value="KND02621.1"/>
    <property type="molecule type" value="Genomic_DNA"/>
</dbReference>
<dbReference type="GO" id="GO:0008610">
    <property type="term" value="P:lipid biosynthetic process"/>
    <property type="evidence" value="ECO:0007669"/>
    <property type="project" value="InterPro"/>
</dbReference>
<feature type="domain" description="Carrier" evidence="6">
    <location>
        <begin position="1635"/>
        <end position="1710"/>
    </location>
</feature>
<feature type="domain" description="Carrier" evidence="6">
    <location>
        <begin position="1498"/>
        <end position="1573"/>
    </location>
</feature>
<dbReference type="eggNOG" id="KOG1276">
    <property type="taxonomic scope" value="Eukaryota"/>
</dbReference>
<reference evidence="7 8" key="1">
    <citation type="submission" date="2009-08" db="EMBL/GenBank/DDBJ databases">
        <title>The Genome Sequence of Spizellomyces punctatus strain DAOM BR117.</title>
        <authorList>
            <consortium name="The Broad Institute Genome Sequencing Platform"/>
            <person name="Russ C."/>
            <person name="Cuomo C."/>
            <person name="Shea T."/>
            <person name="Young S.K."/>
            <person name="Zeng Q."/>
            <person name="Koehrsen M."/>
            <person name="Haas B."/>
            <person name="Borodovsky M."/>
            <person name="Guigo R."/>
            <person name="Alvarado L."/>
            <person name="Berlin A."/>
            <person name="Bochicchio J."/>
            <person name="Borenstein D."/>
            <person name="Chapman S."/>
            <person name="Chen Z."/>
            <person name="Engels R."/>
            <person name="Freedman E."/>
            <person name="Gellesch M."/>
            <person name="Goldberg J."/>
            <person name="Griggs A."/>
            <person name="Gujja S."/>
            <person name="Heiman D."/>
            <person name="Hepburn T."/>
            <person name="Howarth C."/>
            <person name="Jen D."/>
            <person name="Larson L."/>
            <person name="Lewis B."/>
            <person name="Mehta T."/>
            <person name="Park D."/>
            <person name="Pearson M."/>
            <person name="Roberts A."/>
            <person name="Saif S."/>
            <person name="Shenoy N."/>
            <person name="Sisk P."/>
            <person name="Stolte C."/>
            <person name="Sykes S."/>
            <person name="Thomson T."/>
            <person name="Walk T."/>
            <person name="White J."/>
            <person name="Yandava C."/>
            <person name="Burger G."/>
            <person name="Gray M.W."/>
            <person name="Holland P.W.H."/>
            <person name="King N."/>
            <person name="Lang F.B.F."/>
            <person name="Roger A.J."/>
            <person name="Ruiz-Trillo I."/>
            <person name="Lander E."/>
            <person name="Nusbaum C."/>
        </authorList>
    </citation>
    <scope>NUCLEOTIDE SEQUENCE [LARGE SCALE GENOMIC DNA]</scope>
    <source>
        <strain evidence="7 8">DAOM BR117</strain>
    </source>
</reference>
<dbReference type="InterPro" id="IPR036188">
    <property type="entry name" value="FAD/NAD-bd_sf"/>
</dbReference>
<accession>A0A0L0HMI1</accession>
<sequence length="2845" mass="314913">MTVSSKVSSPLETSVAHLQRQAKHRPDEPLFVFHDDNCNVIEKLTSKEVYRCALSIAADLRNVLAPGDRAVLLYPPGTSFITAFFGCLIAGIVAIPMPPINFTDTRDEQQWDHLAKVIETSGSKVILTDTMYYRLSTAYQMKIMVSTLSFRSKWPKIPWRTTDTVAVQDNISEAIIVPSTLDDTAFLQFTSGSTSAPKGVIMTYRNVGHQLDVSRDTLLTLPGGSYVSWIPHWHDFGLIGAILCTVHNDSTYYFTSPLTFMRKPSSWIELMSRYRATHTAAPTFAFDLVVRKTQPEERLAWDLSALKVINISAEPISFDVLRGFADAFEASGLRPGCLAPCYGLAEHTTGITVYGSSVLCVDKQTLEESSQVEVRHYSKDGLHKCRTIPLAGDKQVKVFVSSGKPYRGVTVAIVDPISRYRCPPLTVGEIWVDSWSKAPGYDGLADVSTETMEARIADDPADATPYLRTGDLGFFYDGELYICGRIKDMIVINGHNIYPQDIEDKLRNNVHSAIRPGGLASFAVEGSKFGEEGLVVFVEIKKEANDGGKKGSGAASSDALGRDVAKAVQRAVAREFGVRCYAVVVGLPGLVLKTTSGKVRRQACKKEFGTGAIHKLKATILVERFGKSDENSERPLVSEVSDSLNIPDLVQSLDAPFQSIIGELSTMFGGMTKQSHDRVFHRRATTLLGTCQVLADTDIPANDFLKPGAEYSVLVRHANGVADDDAATDNRGATVRLFDAKHNDMNLPSLDLLLTTGECFVNGTAEDFRNWMLASLPEKERIASDNPLVSDAAWAAFREGIGSYTDYHYYSKTSSILTDVDGEKHIVQFRLVGDEKNVNADPGRLNPTSILPPNRPAIRQPNDTRPADYLHAELRTRLTWGPITYSLQIRVHPYSRAAPLNARALDATIPWPKHLQWQTVGRFTLDRIVDDEQAVTKLAFNVFHAPAVIRPPLTRSSRDPASLALTRAIVYDVAARTRRGEKIPESIAKLAASRPVHQSPSRAEKSQGKLEAVEKLTTFEVSVSKSPYSSSISAPLPSFQRTTPLRVAVIGAGPSGLAAAYALHKLGYAVTVYEASDRIGGKAGTVNVKGLDFDLGGHVCTQRYTKTWSLVQELGLPTEEVTPGKILNPSNQTWRTIYEVTEKERTPAWLLEAASYMKIQRQYFPEPFPTRLSANAKLTNLTAPAANFLNSNGLPNYRKDIEIFYSGCGYGMLDEPDHPAAHLIKYSELLGLYDTVDTPRQWTVKGGMGKLFEAIASKLPDIRLASRVNWVQRKDGQISVQAEGQEPATFDRVMVGVSPKVFESICADVTVQERELFENVRYRNYWTIIFTADGLPKKGFFLLENNQVQQKEGHVVALHHRYDDSNIYCAYSYGAESHSAKDIVAFLHEDVAEMGGKMIEVHGTYQWGDYMPHYGPKELPTMQKKLEAYQGTKGTFFLGGLLSFELIECNVSYATGLVERFFTGSFATAPKDVQITSTSSGTPLQSFHLENNEERKRRSMVDYIRLVLKEELGDEAVAEIGDEDEFSTLGLNSIAATRMTDRICKDTQVTIAPVTLFAFPTIVALADHLVELHADQSIANEVPVPLSHPVPHSFRQMPSLMVATAQIPEISVPVDVKDRPLDILKKVSSDQERRQALCTYLQTILREELGSDALNGFDQETEFASIGMNSIQFSSLSSKLSTDVGVNLAPVTFFAFPTVTALVDHLAEIVDVGTLDKPVACHNVSSSPVTPPPRYTSNTSPSPTVDSRSTGGSYIRHRNLTLETSCHTACLVDVFVPATWTRTGLLVDVISRGWNSNVAEVDRKLALYDHLCHKGYVVVAVRVGSGPDVNLATMVAGIRAAIQWTTTTSARVELMGIRSDNIETVLMGEHTGGFVAASSIGRLSATEMVDRVLLVQPTVDFQVPPQSRSGVAFPYETLSAASLLALEVPELANKPEIALVGHSGSWSLPMRDLSEYSRKFARRNVIAFFGAVDSQMCSSESALEWLTEKDRTVTTKRLAKKQSTPTAHSTATVQRLPASDKSLLTVDHAVATKTQLVPPRTPPPKNSLKRRVPESIQACDGWFLITPSQVLPPSVRLLVLHDAGGSADLYSNWPSQVPQSLELVRIELPGHGQHRGEHFTDGNALIGALLNVLEPMLADGMPYAIFGHSMGAALTFELTKAIYERKWASPLMIFLSSYPAFNGTDYKMAIEHKADRSVLFSLAATRTDVCLPIPVCAMGGEEEAMKGLLPCLSAWRKRTTAAGYRGFSVKLFPGNHFYVAGAARDAVAEYVFKRVFDALEMRDRSAVPPERYFRMNDQPAEMQNDINPSVQALAQSWRRNPASITSTQAFYSLACIARLLDDETGRPIFANGLEVVLGMLNEDGYGFIQPQPLAVANCAAALAVANTLMLLNRDEEHNAGFDHMDRLVNYVFDELAKVRSAKRLKKSDLPYGKYFEFSDFLAINHTFYHEGALFLKLASDSLCPQDKRRELEVSLKSVAYVRMAYGKGVDLKSLFDTNHTLLWFAHYFKDGTLSSSAARSHAAARKVVGWNVASTVKFYEETKDSNALQTLRTMMKRPHDGLHPDMYLMETLFIFYYLRRGGVDLLAAGFEDELRYLASCLEPDGVGIFEDLGLKDVDVSALAIYLLQNTHIPSRMRVTGLEAFWNERYGFYENFERSDFFVTANHMHILEAYCTAPDDHVSFEGKLKIWQRITGLLKTRSWGEHNHLSSLYIWERVVSCIYTYQHLFPDDPVDVHKVALELILQLQDEQSGGVGSAALNGRPNMEETGMALLAIRSALRSKGGLEESLRIKCERALRKGKKYLQKEWDKCSKEEIPMFEALWPGYLAFCPTNIVKSIIVSSLLE</sequence>
<evidence type="ECO:0000256" key="1">
    <source>
        <dbReference type="ARBA" id="ARBA00022450"/>
    </source>
</evidence>
<dbReference type="PANTHER" id="PTHR22754:SF32">
    <property type="entry name" value="DISCO-INTERACTING PROTEIN 2"/>
    <property type="match status" value="1"/>
</dbReference>
<dbReference type="InterPro" id="IPR042099">
    <property type="entry name" value="ANL_N_sf"/>
</dbReference>
<dbReference type="PROSITE" id="PS50075">
    <property type="entry name" value="CARRIER"/>
    <property type="match status" value="2"/>
</dbReference>
<dbReference type="InterPro" id="IPR020835">
    <property type="entry name" value="Catalase_sf"/>
</dbReference>
<dbReference type="InterPro" id="IPR020845">
    <property type="entry name" value="AMP-binding_CS"/>
</dbReference>
<evidence type="ECO:0000259" key="6">
    <source>
        <dbReference type="PROSITE" id="PS50075"/>
    </source>
</evidence>
<dbReference type="SMART" id="SM01294">
    <property type="entry name" value="PKS_PP_betabranch"/>
    <property type="match status" value="1"/>
</dbReference>
<dbReference type="PROSITE" id="PS00455">
    <property type="entry name" value="AMP_BINDING"/>
    <property type="match status" value="1"/>
</dbReference>
<dbReference type="SUPFAM" id="SSF56634">
    <property type="entry name" value="Heme-dependent catalase-like"/>
    <property type="match status" value="1"/>
</dbReference>
<dbReference type="InterPro" id="IPR036736">
    <property type="entry name" value="ACP-like_sf"/>
</dbReference>
<dbReference type="Proteomes" id="UP000053201">
    <property type="component" value="Unassembled WGS sequence"/>
</dbReference>
<dbReference type="Gene3D" id="3.40.50.1820">
    <property type="entry name" value="alpha/beta hydrolase"/>
    <property type="match status" value="2"/>
</dbReference>
<evidence type="ECO:0000256" key="2">
    <source>
        <dbReference type="ARBA" id="ARBA00022553"/>
    </source>
</evidence>
<dbReference type="InterPro" id="IPR006162">
    <property type="entry name" value="Ppantetheine_attach_site"/>
</dbReference>
<dbReference type="eggNOG" id="KOG3628">
    <property type="taxonomic scope" value="Eukaryota"/>
</dbReference>
<organism evidence="7 8">
    <name type="scientific">Spizellomyces punctatus (strain DAOM BR117)</name>
    <dbReference type="NCBI Taxonomy" id="645134"/>
    <lineage>
        <taxon>Eukaryota</taxon>
        <taxon>Fungi</taxon>
        <taxon>Fungi incertae sedis</taxon>
        <taxon>Chytridiomycota</taxon>
        <taxon>Chytridiomycota incertae sedis</taxon>
        <taxon>Chytridiomycetes</taxon>
        <taxon>Spizellomycetales</taxon>
        <taxon>Spizellomycetaceae</taxon>
        <taxon>Spizellomyces</taxon>
    </lineage>
</organism>
<dbReference type="Pfam" id="PF00550">
    <property type="entry name" value="PP-binding"/>
    <property type="match status" value="2"/>
</dbReference>
<dbReference type="RefSeq" id="XP_016610660.1">
    <property type="nucleotide sequence ID" value="XM_016757102.1"/>
</dbReference>
<dbReference type="InterPro" id="IPR045851">
    <property type="entry name" value="AMP-bd_C_sf"/>
</dbReference>
<dbReference type="CDD" id="cd05931">
    <property type="entry name" value="FAAL"/>
    <property type="match status" value="1"/>
</dbReference>
<name>A0A0L0HMI1_SPIPD</name>
<dbReference type="Pfam" id="PF00975">
    <property type="entry name" value="Thioesterase"/>
    <property type="match status" value="1"/>
</dbReference>
<dbReference type="GO" id="GO:0016491">
    <property type="term" value="F:oxidoreductase activity"/>
    <property type="evidence" value="ECO:0007669"/>
    <property type="project" value="InterPro"/>
</dbReference>
<dbReference type="PANTHER" id="PTHR22754">
    <property type="entry name" value="DISCO-INTERACTING PROTEIN 2 DIP2 -RELATED"/>
    <property type="match status" value="1"/>
</dbReference>
<dbReference type="Gene3D" id="1.10.405.20">
    <property type="match status" value="1"/>
</dbReference>
<evidence type="ECO:0000256" key="5">
    <source>
        <dbReference type="SAM" id="Phobius"/>
    </source>
</evidence>
<dbReference type="InterPro" id="IPR020806">
    <property type="entry name" value="PKS_PP-bd"/>
</dbReference>
<dbReference type="InterPro" id="IPR029058">
    <property type="entry name" value="AB_hydrolase_fold"/>
</dbReference>
<keyword evidence="8" id="KW-1185">Reference proteome</keyword>
<feature type="compositionally biased region" description="Polar residues" evidence="4">
    <location>
        <begin position="1735"/>
        <end position="1750"/>
    </location>
</feature>
<dbReference type="InterPro" id="IPR002937">
    <property type="entry name" value="Amino_oxidase"/>
</dbReference>
<dbReference type="InterPro" id="IPR009081">
    <property type="entry name" value="PP-bd_ACP"/>
</dbReference>
<feature type="transmembrane region" description="Helical" evidence="5">
    <location>
        <begin position="71"/>
        <end position="95"/>
    </location>
</feature>
<dbReference type="Pfam" id="PF01593">
    <property type="entry name" value="Amino_oxidase"/>
    <property type="match status" value="1"/>
</dbReference>
<dbReference type="InterPro" id="IPR000873">
    <property type="entry name" value="AMP-dep_synth/lig_dom"/>
</dbReference>
<evidence type="ECO:0000256" key="4">
    <source>
        <dbReference type="SAM" id="MobiDB-lite"/>
    </source>
</evidence>
<evidence type="ECO:0000313" key="8">
    <source>
        <dbReference type="Proteomes" id="UP000053201"/>
    </source>
</evidence>
<dbReference type="Gene3D" id="3.40.50.12780">
    <property type="entry name" value="N-terminal domain of ligase-like"/>
    <property type="match status" value="1"/>
</dbReference>
<dbReference type="GeneID" id="27692077"/>
<keyword evidence="3" id="KW-0436">Ligase</keyword>
<dbReference type="PRINTS" id="PR00419">
    <property type="entry name" value="ADXRDTASE"/>
</dbReference>
<dbReference type="PROSITE" id="PS00012">
    <property type="entry name" value="PHOSPHOPANTETHEINE"/>
    <property type="match status" value="1"/>
</dbReference>
<dbReference type="SUPFAM" id="SSF47336">
    <property type="entry name" value="ACP-like"/>
    <property type="match status" value="2"/>
</dbReference>
<feature type="region of interest" description="Disordered" evidence="4">
    <location>
        <begin position="1723"/>
        <end position="1750"/>
    </location>
</feature>
<dbReference type="Pfam" id="PF00501">
    <property type="entry name" value="AMP-binding"/>
    <property type="match status" value="1"/>
</dbReference>
<evidence type="ECO:0000313" key="7">
    <source>
        <dbReference type="EMBL" id="KND02621.1"/>
    </source>
</evidence>
<dbReference type="InParanoid" id="A0A0L0HMI1"/>
<dbReference type="SUPFAM" id="SSF53474">
    <property type="entry name" value="alpha/beta-Hydrolases"/>
    <property type="match status" value="2"/>
</dbReference>
<dbReference type="GO" id="GO:0031177">
    <property type="term" value="F:phosphopantetheine binding"/>
    <property type="evidence" value="ECO:0007669"/>
    <property type="project" value="InterPro"/>
</dbReference>
<dbReference type="SUPFAM" id="SSF56801">
    <property type="entry name" value="Acetyl-CoA synthetase-like"/>
    <property type="match status" value="1"/>
</dbReference>
<dbReference type="SUPFAM" id="SSF51905">
    <property type="entry name" value="FAD/NAD(P)-binding domain"/>
    <property type="match status" value="1"/>
</dbReference>
<dbReference type="Gene3D" id="3.30.300.30">
    <property type="match status" value="1"/>
</dbReference>
<feature type="region of interest" description="Disordered" evidence="4">
    <location>
        <begin position="842"/>
        <end position="864"/>
    </location>
</feature>
<dbReference type="Gene3D" id="3.30.70.1990">
    <property type="match status" value="1"/>
</dbReference>
<dbReference type="GO" id="GO:0020037">
    <property type="term" value="F:heme binding"/>
    <property type="evidence" value="ECO:0007669"/>
    <property type="project" value="InterPro"/>
</dbReference>
<keyword evidence="1" id="KW-0596">Phosphopantetheine</keyword>
<keyword evidence="5" id="KW-1133">Transmembrane helix</keyword>
<dbReference type="OrthoDB" id="10253115at2759"/>
<keyword evidence="5" id="KW-0472">Membrane</keyword>
<evidence type="ECO:0000256" key="3">
    <source>
        <dbReference type="ARBA" id="ARBA00022598"/>
    </source>
</evidence>
<keyword evidence="2" id="KW-0597">Phosphoprotein</keyword>
<dbReference type="Gene3D" id="3.50.50.60">
    <property type="entry name" value="FAD/NAD(P)-binding domain"/>
    <property type="match status" value="1"/>
</dbReference>
<dbReference type="STRING" id="645134.A0A0L0HMI1"/>
<dbReference type="Gene3D" id="2.40.180.10">
    <property type="entry name" value="Catalase core domain"/>
    <property type="match status" value="1"/>
</dbReference>
<dbReference type="VEuPathDB" id="FungiDB:SPPG_08952"/>
<dbReference type="SMART" id="SM00823">
    <property type="entry name" value="PKS_PP"/>
    <property type="match status" value="2"/>
</dbReference>
<dbReference type="Gene3D" id="1.10.1200.10">
    <property type="entry name" value="ACP-like"/>
    <property type="match status" value="2"/>
</dbReference>
<dbReference type="InterPro" id="IPR040097">
    <property type="entry name" value="FAAL/FAAC"/>
</dbReference>